<comment type="subcellular location">
    <subcellularLocation>
        <location evidence="1">Membrane</location>
        <topology evidence="1">Multi-pass membrane protein</topology>
    </subcellularLocation>
</comment>
<comment type="similarity">
    <text evidence="2">Belongs to the TMEM19 family.</text>
</comment>
<evidence type="ECO:0000313" key="7">
    <source>
        <dbReference type="EMBL" id="MCX7570993.1"/>
    </source>
</evidence>
<evidence type="ECO:0000313" key="8">
    <source>
        <dbReference type="Proteomes" id="UP001208017"/>
    </source>
</evidence>
<evidence type="ECO:0000256" key="4">
    <source>
        <dbReference type="ARBA" id="ARBA00022989"/>
    </source>
</evidence>
<sequence>MTWLIGLLGSVTIAGLAYWKRSLSGSGFAMAVAVGTVLYAAGSLAWFGTLIAFFVSSSLLSKWKHRQKAAVESTYEKSGRRDAGQVLANGGLAALLVLANAVAPHPLWWAAFIGVMATVTADTWATEIGGLSRVPPRSIRTLRPVAPGTSGGITGLGLLASVLGGLFIGLVAALLLLIQPSQSAEHLVPLALLGGLVGSLTDSWLGATVQRLNRCPVCHRELEAARHCGTETHYHRGVRWLNNDAVNLIASAAGGLAVLMAVALF</sequence>
<dbReference type="RefSeq" id="WP_267152243.1">
    <property type="nucleotide sequence ID" value="NZ_JAPMLT010000008.1"/>
</dbReference>
<dbReference type="PANTHER" id="PTHR13353:SF5">
    <property type="entry name" value="TRANSMEMBRANE PROTEIN 19"/>
    <property type="match status" value="1"/>
</dbReference>
<gene>
    <name evidence="7" type="ORF">OS242_13670</name>
</gene>
<dbReference type="EMBL" id="JAPMLT010000008">
    <property type="protein sequence ID" value="MCX7570993.1"/>
    <property type="molecule type" value="Genomic_DNA"/>
</dbReference>
<dbReference type="Proteomes" id="UP001208017">
    <property type="component" value="Unassembled WGS sequence"/>
</dbReference>
<reference evidence="7 8" key="1">
    <citation type="submission" date="2022-11" db="EMBL/GenBank/DDBJ databases">
        <title>Study of microbial diversity in lake waters.</title>
        <authorList>
            <person name="Zhang J."/>
        </authorList>
    </citation>
    <scope>NUCLEOTIDE SEQUENCE [LARGE SCALE GENOMIC DNA]</scope>
    <source>
        <strain evidence="7 8">DT12</strain>
    </source>
</reference>
<keyword evidence="3 6" id="KW-0812">Transmembrane</keyword>
<accession>A0ABT3X242</accession>
<evidence type="ECO:0000256" key="2">
    <source>
        <dbReference type="ARBA" id="ARBA00009012"/>
    </source>
</evidence>
<keyword evidence="8" id="KW-1185">Reference proteome</keyword>
<evidence type="ECO:0000256" key="3">
    <source>
        <dbReference type="ARBA" id="ARBA00022692"/>
    </source>
</evidence>
<evidence type="ECO:0000256" key="6">
    <source>
        <dbReference type="SAM" id="Phobius"/>
    </source>
</evidence>
<dbReference type="Pfam" id="PF01940">
    <property type="entry name" value="DUF92"/>
    <property type="match status" value="1"/>
</dbReference>
<feature type="transmembrane region" description="Helical" evidence="6">
    <location>
        <begin position="27"/>
        <end position="60"/>
    </location>
</feature>
<feature type="transmembrane region" description="Helical" evidence="6">
    <location>
        <begin position="245"/>
        <end position="264"/>
    </location>
</feature>
<organism evidence="7 8">
    <name type="scientific">Tumebacillus lacus</name>
    <dbReference type="NCBI Taxonomy" id="2995335"/>
    <lineage>
        <taxon>Bacteria</taxon>
        <taxon>Bacillati</taxon>
        <taxon>Bacillota</taxon>
        <taxon>Bacilli</taxon>
        <taxon>Bacillales</taxon>
        <taxon>Alicyclobacillaceae</taxon>
        <taxon>Tumebacillus</taxon>
    </lineage>
</organism>
<protein>
    <submittedName>
        <fullName evidence="7">DUF92 domain-containing protein</fullName>
    </submittedName>
</protein>
<dbReference type="InterPro" id="IPR002794">
    <property type="entry name" value="DUF92_TMEM19"/>
</dbReference>
<feature type="transmembrane region" description="Helical" evidence="6">
    <location>
        <begin position="86"/>
        <end position="103"/>
    </location>
</feature>
<comment type="caution">
    <text evidence="7">The sequence shown here is derived from an EMBL/GenBank/DDBJ whole genome shotgun (WGS) entry which is preliminary data.</text>
</comment>
<dbReference type="PANTHER" id="PTHR13353">
    <property type="entry name" value="TRANSMEMBRANE PROTEIN 19"/>
    <property type="match status" value="1"/>
</dbReference>
<proteinExistence type="inferred from homology"/>
<evidence type="ECO:0000256" key="1">
    <source>
        <dbReference type="ARBA" id="ARBA00004141"/>
    </source>
</evidence>
<name>A0ABT3X242_9BACL</name>
<keyword evidence="4 6" id="KW-1133">Transmembrane helix</keyword>
<keyword evidence="5 6" id="KW-0472">Membrane</keyword>
<evidence type="ECO:0000256" key="5">
    <source>
        <dbReference type="ARBA" id="ARBA00023136"/>
    </source>
</evidence>
<feature type="transmembrane region" description="Helical" evidence="6">
    <location>
        <begin position="153"/>
        <end position="178"/>
    </location>
</feature>